<dbReference type="EMBL" id="JBHSGG010000019">
    <property type="protein sequence ID" value="MFC4727954.1"/>
    <property type="molecule type" value="Genomic_DNA"/>
</dbReference>
<comment type="caution">
    <text evidence="1">The sequence shown here is derived from an EMBL/GenBank/DDBJ whole genome shotgun (WGS) entry which is preliminary data.</text>
</comment>
<reference evidence="2" key="1">
    <citation type="journal article" date="2019" name="Int. J. Syst. Evol. Microbiol.">
        <title>The Global Catalogue of Microorganisms (GCM) 10K type strain sequencing project: providing services to taxonomists for standard genome sequencing and annotation.</title>
        <authorList>
            <consortium name="The Broad Institute Genomics Platform"/>
            <consortium name="The Broad Institute Genome Sequencing Center for Infectious Disease"/>
            <person name="Wu L."/>
            <person name="Ma J."/>
        </authorList>
    </citation>
    <scope>NUCLEOTIDE SEQUENCE [LARGE SCALE GENOMIC DNA]</scope>
    <source>
        <strain evidence="2">CGMCC 1.13574</strain>
    </source>
</reference>
<evidence type="ECO:0000313" key="1">
    <source>
        <dbReference type="EMBL" id="MFC4727954.1"/>
    </source>
</evidence>
<name>A0ABV9NKT0_9GAMM</name>
<proteinExistence type="predicted"/>
<keyword evidence="2" id="KW-1185">Reference proteome</keyword>
<protein>
    <submittedName>
        <fullName evidence="1">Esterase/lipase family protein</fullName>
    </submittedName>
</protein>
<dbReference type="Proteomes" id="UP001595892">
    <property type="component" value="Unassembled WGS sequence"/>
</dbReference>
<dbReference type="Gene3D" id="3.40.50.1820">
    <property type="entry name" value="alpha/beta hydrolase"/>
    <property type="match status" value="1"/>
</dbReference>
<gene>
    <name evidence="1" type="ORF">ACFO3Q_07210</name>
</gene>
<evidence type="ECO:0000313" key="2">
    <source>
        <dbReference type="Proteomes" id="UP001595892"/>
    </source>
</evidence>
<dbReference type="InterPro" id="IPR029058">
    <property type="entry name" value="AB_hydrolase_fold"/>
</dbReference>
<dbReference type="RefSeq" id="WP_377003973.1">
    <property type="nucleotide sequence ID" value="NZ_JBHSGG010000019.1"/>
</dbReference>
<accession>A0ABV9NKT0</accession>
<dbReference type="SUPFAM" id="SSF53474">
    <property type="entry name" value="alpha/beta-Hydrolases"/>
    <property type="match status" value="1"/>
</dbReference>
<organism evidence="1 2">
    <name type="scientific">Coralloluteibacterium thermophilum</name>
    <dbReference type="NCBI Taxonomy" id="2707049"/>
    <lineage>
        <taxon>Bacteria</taxon>
        <taxon>Pseudomonadati</taxon>
        <taxon>Pseudomonadota</taxon>
        <taxon>Gammaproteobacteria</taxon>
        <taxon>Lysobacterales</taxon>
        <taxon>Lysobacteraceae</taxon>
        <taxon>Coralloluteibacterium</taxon>
    </lineage>
</organism>
<sequence length="487" mass="52624">MASPEPLLIVFVHGWGATGTAAYGGLPAALAGALGERGEVVHIELGRYVSFRDEVTLPDLARAFDAALAELLAGRRHRGRVACIAHSTGGPLLREWLHRHVEEPRRPCPVSHLVMLAPANFGSALAQLGKSRLAALAAWFGGIEPGQGVLDWLELGSDAGYRLAHAWLSPERPRRGWPWLFVLSGDGIDRRLYDHVNAYTGETGSDGVVRLASANLNASYLRLRQDAPRRADAPAALRVAELRRARPTAFRILPGVAHTGPRMGIMTARDPRPTLEPLLRCLAVRDPRGYRALTAAFAHENAVHQDVANRVEVQRVPLLPDRVFIHDPHAMLVVRIFDQSGARPGDADVLLTGPGGDPDRLPRGFLTDRQGNSRHPGVVTFHLNLASLAGSPAVVAADGRVLRPALPGGGPYGLLVRPRGGARRVVGHVQGRLDATELDLLDVLHPNETTILDIVMHRTVRRGAFRLGPADGPTVDFRREPMGDGVV</sequence>